<keyword evidence="1" id="KW-1133">Transmembrane helix</keyword>
<evidence type="ECO:0000313" key="2">
    <source>
        <dbReference type="EMBL" id="PHN05776.1"/>
    </source>
</evidence>
<reference evidence="2 3" key="1">
    <citation type="submission" date="2017-10" db="EMBL/GenBank/DDBJ databases">
        <title>The draft genome sequence of Lewinella nigricans NBRC 102662.</title>
        <authorList>
            <person name="Wang K."/>
        </authorList>
    </citation>
    <scope>NUCLEOTIDE SEQUENCE [LARGE SCALE GENOMIC DNA]</scope>
    <source>
        <strain evidence="2 3">NBRC 102662</strain>
    </source>
</reference>
<accession>A0A2D0NBK6</accession>
<gene>
    <name evidence="2" type="ORF">CRP01_14985</name>
</gene>
<feature type="transmembrane region" description="Helical" evidence="1">
    <location>
        <begin position="58"/>
        <end position="80"/>
    </location>
</feature>
<organism evidence="2 3">
    <name type="scientific">Flavilitoribacter nigricans (strain ATCC 23147 / DSM 23189 / NBRC 102662 / NCIMB 1420 / SS-2)</name>
    <name type="common">Lewinella nigricans</name>
    <dbReference type="NCBI Taxonomy" id="1122177"/>
    <lineage>
        <taxon>Bacteria</taxon>
        <taxon>Pseudomonadati</taxon>
        <taxon>Bacteroidota</taxon>
        <taxon>Saprospiria</taxon>
        <taxon>Saprospirales</taxon>
        <taxon>Lewinellaceae</taxon>
        <taxon>Flavilitoribacter</taxon>
    </lineage>
</organism>
<name>A0A2D0NBK6_FLAN2</name>
<evidence type="ECO:0000313" key="3">
    <source>
        <dbReference type="Proteomes" id="UP000223913"/>
    </source>
</evidence>
<dbReference type="AlphaFoldDB" id="A0A2D0NBK6"/>
<evidence type="ECO:0000256" key="1">
    <source>
        <dbReference type="SAM" id="Phobius"/>
    </source>
</evidence>
<dbReference type="RefSeq" id="WP_099150866.1">
    <property type="nucleotide sequence ID" value="NZ_PDUD01000020.1"/>
</dbReference>
<keyword evidence="3" id="KW-1185">Reference proteome</keyword>
<dbReference type="EMBL" id="PDUD01000020">
    <property type="protein sequence ID" value="PHN05776.1"/>
    <property type="molecule type" value="Genomic_DNA"/>
</dbReference>
<feature type="transmembrane region" description="Helical" evidence="1">
    <location>
        <begin position="86"/>
        <end position="105"/>
    </location>
</feature>
<keyword evidence="1" id="KW-0472">Membrane</keyword>
<comment type="caution">
    <text evidence="2">The sequence shown here is derived from an EMBL/GenBank/DDBJ whole genome shotgun (WGS) entry which is preliminary data.</text>
</comment>
<dbReference type="OrthoDB" id="1493470at2"/>
<proteinExistence type="predicted"/>
<keyword evidence="1" id="KW-0812">Transmembrane</keyword>
<dbReference type="Proteomes" id="UP000223913">
    <property type="component" value="Unassembled WGS sequence"/>
</dbReference>
<protein>
    <submittedName>
        <fullName evidence="2">Uncharacterized protein</fullName>
    </submittedName>
</protein>
<sequence>MRNFFLERQLRRIERDVSDDLLMILEVGPQYYSNQELYELTDELQQQEEISKNLQRNFFLFLVSIPLWVCAYFLSNAFGWHAVARIFLYMIPVAGLIFATGSFYCRYQYRNCRHANLIRSIIQQELERRRKDASIS</sequence>